<dbReference type="Proteomes" id="UP000557739">
    <property type="component" value="Unassembled WGS sequence"/>
</dbReference>
<keyword evidence="3" id="KW-1185">Reference proteome</keyword>
<keyword evidence="1" id="KW-0732">Signal</keyword>
<dbReference type="RefSeq" id="WP_184027727.1">
    <property type="nucleotide sequence ID" value="NZ_JACIJJ010000003.1"/>
</dbReference>
<dbReference type="AlphaFoldDB" id="A0A7W9EHZ9"/>
<feature type="chain" id="PRO_5031540009" evidence="1">
    <location>
        <begin position="29"/>
        <end position="75"/>
    </location>
</feature>
<reference evidence="2 3" key="1">
    <citation type="submission" date="2020-08" db="EMBL/GenBank/DDBJ databases">
        <title>Genomic Encyclopedia of Type Strains, Phase IV (KMG-IV): sequencing the most valuable type-strain genomes for metagenomic binning, comparative biology and taxonomic classification.</title>
        <authorList>
            <person name="Goeker M."/>
        </authorList>
    </citation>
    <scope>NUCLEOTIDE SEQUENCE [LARGE SCALE GENOMIC DNA]</scope>
    <source>
        <strain evidence="2 3">DSM 27244</strain>
    </source>
</reference>
<proteinExistence type="predicted"/>
<name>A0A7W9EHZ9_9SPHN</name>
<protein>
    <submittedName>
        <fullName evidence="2">Uncharacterized protein</fullName>
    </submittedName>
</protein>
<evidence type="ECO:0000313" key="2">
    <source>
        <dbReference type="EMBL" id="MBB5698652.1"/>
    </source>
</evidence>
<evidence type="ECO:0000256" key="1">
    <source>
        <dbReference type="SAM" id="SignalP"/>
    </source>
</evidence>
<dbReference type="EMBL" id="JACIJJ010000003">
    <property type="protein sequence ID" value="MBB5698652.1"/>
    <property type="molecule type" value="Genomic_DNA"/>
</dbReference>
<sequence length="75" mass="7897">MRDNRRRSGRLALAVAAATFAGALTAWAEPSAHNLDNVEREIAAVVSNVRNDSAPALAAIDQALPKSLTIVSKSQ</sequence>
<gene>
    <name evidence="2" type="ORF">FHR19_002007</name>
</gene>
<organism evidence="2 3">
    <name type="scientific">Sphingomonas yantingensis</name>
    <dbReference type="NCBI Taxonomy" id="1241761"/>
    <lineage>
        <taxon>Bacteria</taxon>
        <taxon>Pseudomonadati</taxon>
        <taxon>Pseudomonadota</taxon>
        <taxon>Alphaproteobacteria</taxon>
        <taxon>Sphingomonadales</taxon>
        <taxon>Sphingomonadaceae</taxon>
        <taxon>Sphingomonas</taxon>
    </lineage>
</organism>
<evidence type="ECO:0000313" key="3">
    <source>
        <dbReference type="Proteomes" id="UP000557739"/>
    </source>
</evidence>
<feature type="signal peptide" evidence="1">
    <location>
        <begin position="1"/>
        <end position="28"/>
    </location>
</feature>
<accession>A0A7W9EHZ9</accession>
<comment type="caution">
    <text evidence="2">The sequence shown here is derived from an EMBL/GenBank/DDBJ whole genome shotgun (WGS) entry which is preliminary data.</text>
</comment>